<evidence type="ECO:0000313" key="5">
    <source>
        <dbReference type="Proteomes" id="UP000584325"/>
    </source>
</evidence>
<feature type="region of interest" description="Disordered" evidence="1">
    <location>
        <begin position="1"/>
        <end position="25"/>
    </location>
</feature>
<dbReference type="EMBL" id="JACHXS010000001">
    <property type="protein sequence ID" value="MBB3219903.1"/>
    <property type="molecule type" value="Genomic_DNA"/>
</dbReference>
<accession>A0A7W5E7E8</accession>
<feature type="domain" description="Antitoxin Xre-like helix-turn-helix" evidence="3">
    <location>
        <begin position="60"/>
        <end position="117"/>
    </location>
</feature>
<evidence type="ECO:0000256" key="1">
    <source>
        <dbReference type="SAM" id="MobiDB-lite"/>
    </source>
</evidence>
<proteinExistence type="predicted"/>
<evidence type="ECO:0000259" key="3">
    <source>
        <dbReference type="Pfam" id="PF20432"/>
    </source>
</evidence>
<evidence type="ECO:0000259" key="2">
    <source>
        <dbReference type="Pfam" id="PF09722"/>
    </source>
</evidence>
<organism evidence="4 5">
    <name type="scientific">Pseudoduganella umbonata</name>
    <dbReference type="NCBI Taxonomy" id="864828"/>
    <lineage>
        <taxon>Bacteria</taxon>
        <taxon>Pseudomonadati</taxon>
        <taxon>Pseudomonadota</taxon>
        <taxon>Betaproteobacteria</taxon>
        <taxon>Burkholderiales</taxon>
        <taxon>Oxalobacteraceae</taxon>
        <taxon>Telluria group</taxon>
        <taxon>Pseudoduganella</taxon>
    </lineage>
</organism>
<dbReference type="Pfam" id="PF09722">
    <property type="entry name" value="Xre_MbcA_ParS_C"/>
    <property type="match status" value="1"/>
</dbReference>
<feature type="compositionally biased region" description="Polar residues" evidence="1">
    <location>
        <begin position="1"/>
        <end position="10"/>
    </location>
</feature>
<comment type="caution">
    <text evidence="4">The sequence shown here is derived from an EMBL/GenBank/DDBJ whole genome shotgun (WGS) entry which is preliminary data.</text>
</comment>
<sequence>MTTRRQSAKQASKHSAPPAEAKPTTMLAAKKTASKAIMLSLTRTSKSGQFLGWYRMDFADRIHVIRSGVPALRVGELSCVMDMPKEALMAWLGLSPATINRKVRREQTLSPQESERVMGMHALIGQVQALFDTERTAEFDAARWLATWLTAPLPALGGATPASFIDTVGGQNYVSNLLEMVQSGTYT</sequence>
<name>A0A7W5E7E8_9BURK</name>
<protein>
    <submittedName>
        <fullName evidence="4">Putative toxin-antitoxin system antitoxin component (TIGR02293 family)</fullName>
    </submittedName>
</protein>
<dbReference type="GO" id="GO:0003677">
    <property type="term" value="F:DNA binding"/>
    <property type="evidence" value="ECO:0007669"/>
    <property type="project" value="InterPro"/>
</dbReference>
<dbReference type="InterPro" id="IPR024467">
    <property type="entry name" value="Xre/MbcA/ParS-like_toxin-bd"/>
</dbReference>
<dbReference type="RefSeq" id="WP_229422533.1">
    <property type="nucleotide sequence ID" value="NZ_CP040017.1"/>
</dbReference>
<dbReference type="InterPro" id="IPR046847">
    <property type="entry name" value="Xre-like_HTH"/>
</dbReference>
<reference evidence="4 5" key="1">
    <citation type="submission" date="2020-08" db="EMBL/GenBank/DDBJ databases">
        <title>Genomic Encyclopedia of Type Strains, Phase III (KMG-III): the genomes of soil and plant-associated and newly described type strains.</title>
        <authorList>
            <person name="Whitman W."/>
        </authorList>
    </citation>
    <scope>NUCLEOTIDE SEQUENCE [LARGE SCALE GENOMIC DNA]</scope>
    <source>
        <strain evidence="4 5">CECT 7753</strain>
    </source>
</reference>
<feature type="domain" description="Antitoxin Xre/MbcA/ParS-like toxin-binding" evidence="2">
    <location>
        <begin position="140"/>
        <end position="184"/>
    </location>
</feature>
<gene>
    <name evidence="4" type="ORF">FHS02_000690</name>
</gene>
<dbReference type="AlphaFoldDB" id="A0A7W5E7E8"/>
<dbReference type="Pfam" id="PF20432">
    <property type="entry name" value="Xre-like-HTH"/>
    <property type="match status" value="1"/>
</dbReference>
<evidence type="ECO:0000313" key="4">
    <source>
        <dbReference type="EMBL" id="MBB3219903.1"/>
    </source>
</evidence>
<dbReference type="Proteomes" id="UP000584325">
    <property type="component" value="Unassembled WGS sequence"/>
</dbReference>